<dbReference type="PANTHER" id="PTHR10159">
    <property type="entry name" value="DUAL SPECIFICITY PROTEIN PHOSPHATASE"/>
    <property type="match status" value="1"/>
</dbReference>
<feature type="compositionally biased region" description="Basic and acidic residues" evidence="2">
    <location>
        <begin position="1260"/>
        <end position="1275"/>
    </location>
</feature>
<keyword evidence="1" id="KW-0378">Hydrolase</keyword>
<feature type="region of interest" description="Disordered" evidence="2">
    <location>
        <begin position="801"/>
        <end position="836"/>
    </location>
</feature>
<feature type="region of interest" description="Disordered" evidence="2">
    <location>
        <begin position="450"/>
        <end position="512"/>
    </location>
</feature>
<feature type="compositionally biased region" description="Basic residues" evidence="2">
    <location>
        <begin position="185"/>
        <end position="195"/>
    </location>
</feature>
<keyword evidence="3" id="KW-1133">Transmembrane helix</keyword>
<name>A0A6L0WHT0_LEIIN</name>
<dbReference type="GO" id="GO:0005737">
    <property type="term" value="C:cytoplasm"/>
    <property type="evidence" value="ECO:0007669"/>
    <property type="project" value="TreeGrafter"/>
</dbReference>
<keyword evidence="1" id="KW-0904">Protein phosphatase</keyword>
<feature type="region of interest" description="Disordered" evidence="2">
    <location>
        <begin position="70"/>
        <end position="226"/>
    </location>
</feature>
<dbReference type="PANTHER" id="PTHR10159:SF511">
    <property type="entry name" value="DUAL SPECIFICITY PROTEIN PHOSPHATASE 1"/>
    <property type="match status" value="1"/>
</dbReference>
<dbReference type="GO" id="GO:0008330">
    <property type="term" value="F:protein tyrosine/threonine phosphatase activity"/>
    <property type="evidence" value="ECO:0007669"/>
    <property type="project" value="TreeGrafter"/>
</dbReference>
<feature type="compositionally biased region" description="Basic residues" evidence="2">
    <location>
        <begin position="88"/>
        <end position="98"/>
    </location>
</feature>
<feature type="compositionally biased region" description="Low complexity" evidence="2">
    <location>
        <begin position="78"/>
        <end position="87"/>
    </location>
</feature>
<feature type="region of interest" description="Disordered" evidence="2">
    <location>
        <begin position="621"/>
        <end position="644"/>
    </location>
</feature>
<evidence type="ECO:0000256" key="1">
    <source>
        <dbReference type="ARBA" id="ARBA00022912"/>
    </source>
</evidence>
<feature type="region of interest" description="Disordered" evidence="2">
    <location>
        <begin position="584"/>
        <end position="609"/>
    </location>
</feature>
<proteinExistence type="predicted"/>
<feature type="compositionally biased region" description="Low complexity" evidence="2">
    <location>
        <begin position="621"/>
        <end position="633"/>
    </location>
</feature>
<reference evidence="5" key="1">
    <citation type="submission" date="2020-06" db="EMBL/GenBank/DDBJ databases">
        <authorList>
            <person name="Gonzalez-de la Fuente S."/>
            <person name="Peiro-Pastor R."/>
            <person name="Rastrojo A."/>
            <person name="Moreno J."/>
            <person name="Carrasco-Ramiro F."/>
            <person name="Requena JM."/>
            <person name="Aguado B."/>
        </authorList>
    </citation>
    <scope>NUCLEOTIDE SEQUENCE</scope>
</reference>
<dbReference type="Proteomes" id="UP000255414">
    <property type="component" value="Chromosome 5"/>
</dbReference>
<dbReference type="GO" id="GO:0017017">
    <property type="term" value="F:MAP kinase tyrosine/serine/threonine phosphatase activity"/>
    <property type="evidence" value="ECO:0007669"/>
    <property type="project" value="TreeGrafter"/>
</dbReference>
<feature type="compositionally biased region" description="Basic and acidic residues" evidence="2">
    <location>
        <begin position="332"/>
        <end position="344"/>
    </location>
</feature>
<dbReference type="OMA" id="YLILYGC"/>
<feature type="compositionally biased region" description="Low complexity" evidence="2">
    <location>
        <begin position="1188"/>
        <end position="1198"/>
    </location>
</feature>
<feature type="compositionally biased region" description="Polar residues" evidence="2">
    <location>
        <begin position="115"/>
        <end position="136"/>
    </location>
</feature>
<feature type="region of interest" description="Disordered" evidence="2">
    <location>
        <begin position="873"/>
        <end position="902"/>
    </location>
</feature>
<keyword evidence="3" id="KW-0812">Transmembrane</keyword>
<dbReference type="CDD" id="cd14498">
    <property type="entry name" value="DSP"/>
    <property type="match status" value="1"/>
</dbReference>
<accession>A0A6L0WHT0</accession>
<evidence type="ECO:0000256" key="3">
    <source>
        <dbReference type="SAM" id="Phobius"/>
    </source>
</evidence>
<dbReference type="InterPro" id="IPR029021">
    <property type="entry name" value="Prot-tyrosine_phosphatase-like"/>
</dbReference>
<feature type="region of interest" description="Disordered" evidence="2">
    <location>
        <begin position="1175"/>
        <end position="1210"/>
    </location>
</feature>
<feature type="compositionally biased region" description="Basic and acidic residues" evidence="2">
    <location>
        <begin position="1200"/>
        <end position="1209"/>
    </location>
</feature>
<dbReference type="SMART" id="SM00195">
    <property type="entry name" value="DSPc"/>
    <property type="match status" value="1"/>
</dbReference>
<dbReference type="EMBL" id="LR812938">
    <property type="protein sequence ID" value="CAC9443726.1"/>
    <property type="molecule type" value="Genomic_DNA"/>
</dbReference>
<feature type="domain" description="Tyrosine-protein phosphatase" evidence="4">
    <location>
        <begin position="668"/>
        <end position="1006"/>
    </location>
</feature>
<dbReference type="GO" id="GO:0033550">
    <property type="term" value="F:MAP kinase tyrosine phosphatase activity"/>
    <property type="evidence" value="ECO:0007669"/>
    <property type="project" value="TreeGrafter"/>
</dbReference>
<dbReference type="SUPFAM" id="SSF52799">
    <property type="entry name" value="(Phosphotyrosine protein) phosphatases II"/>
    <property type="match status" value="1"/>
</dbReference>
<feature type="region of interest" description="Disordered" evidence="2">
    <location>
        <begin position="323"/>
        <end position="370"/>
    </location>
</feature>
<evidence type="ECO:0000259" key="4">
    <source>
        <dbReference type="SMART" id="SM00195"/>
    </source>
</evidence>
<dbReference type="GO" id="GO:0043409">
    <property type="term" value="P:negative regulation of MAPK cascade"/>
    <property type="evidence" value="ECO:0007669"/>
    <property type="project" value="TreeGrafter"/>
</dbReference>
<feature type="region of interest" description="Disordered" evidence="2">
    <location>
        <begin position="525"/>
        <end position="551"/>
    </location>
</feature>
<feature type="compositionally biased region" description="Polar residues" evidence="2">
    <location>
        <begin position="459"/>
        <end position="469"/>
    </location>
</feature>
<evidence type="ECO:0000313" key="5">
    <source>
        <dbReference type="EMBL" id="CAC9443726.1"/>
    </source>
</evidence>
<feature type="compositionally biased region" description="Low complexity" evidence="2">
    <location>
        <begin position="357"/>
        <end position="370"/>
    </location>
</feature>
<sequence>MGGDFGAPPASFRFVRSLARIVRVGVCVCVCAYSLLFGSAWCLIVLSWLCIPYPHRLALRHTHPLPPLQVGPVAMPARPQQQQQQQQRQRRRRPHRPPSKQLLQIREEGGGSYADSKTNSPFLRGTPSWSSRTSPSATAAIDGHAGGAGGTDSVDRGSGVEMTSAGDGDDGDNNEGKRIAVNLSRARHPPQHSRQSRPYLRMSPRVTSARKAKSGDRRRASSSGSGLERAAAAAALSSAASLARSLQAPVTSSSAVLGGHVIYYGFPSSRSLSDSDGNEADTQNSKSDCSSSCLAAAHAAPGSEPASPVVRVGDCGGGDGGTVFGIPGSASDDARRTTASRKPETAVSGDGESDSRAYASSSPPGTTATASTAPLTYAAVASSSLHGKRLPQSRVSFSQWRKRVCCGSASMPNTIDGANTTPGMSSAAAAAFLNTFPSAPLTLKTALAATTASTPRATGKSTPTSTPSVDGNGDGKASMPSGDKHDCTTGGPRHLSASAVMPPLPPSVHRHQPTHLILQLPHAPLPQQARNGPESDEDMASDSSPRTAGTPGIAAAADELSSPVSLPPKSNGTATAVAAALPSLPRSASEVTSATGVRMPGVQKGAQQQRQQLNVLKPVMSPSYTTFSPTTPTRGGAKSGPRPKVSATAAAAAGKGMNRVPSAASSFNAAEILPGLFLGAYVDATDTEALVAHDISLVINCSYECPVTPAMVNNNHHVRYAQCPLRDHSDEVIAPFFTPVTRIIHEQLHRRQINHQRMARRAATSAPGVNVNDSEDREVQGRMPWAWADEAENVWVAPPSLVSPPLPVGGQPSFKESKRETPRTPSSTRGLGARFGDGAGCSSTITSCSPSPIPGGNATFPPFAAAPITADPAGATATEAPGAAAAAPGSADVSSDTQNGSNVRTNTLFNTATTTPLPEASAITALPASASSPSPLTVVDPRDCGGVLVCCRMGVSRSATFIIAYLILYGCTLAPLDDTASLFVHFLERERRIIEEAGGLTFFEDNNGGVSNTSSPVLATTPACPGRGSRCVNGDLASHGSPDVNGVQPFVQNLLPPNSPRTLRRSAMIPVSSPLSLGGGCVSGSLTTPLSGNASTLSQQRLCTGSPATQIELASRLCQPCYLLHLRERRLQKTQRRLLISGQQQQQRREQRDEEQQMMALSASRMAVREVGQGCGRMGSVEDNSNFGGSSSATASGRSDGGHQEEQQHHYHRRVLCALPSSAPVTSYRSARGSRAVTLLEAAYADERVHADDGVDEEGDRQQEDGSRMAVEQRSESLAVVSATTTPTLKSDTQKVRNNFPTHKLCVAAAEAAPTTPDHSAVAGERRGDGENVYETPLPSGEQQQQQQVPLRSSCAILPTQPPMRGRPHSDLNASASTLLGVSFTSSGGGSGSAFGGAAPAMTYREAFDAVKRQKADVNPNIGFVLALRELAGGGDVSFSMSF</sequence>
<organism evidence="5 6">
    <name type="scientific">Leishmania infantum</name>
    <dbReference type="NCBI Taxonomy" id="5671"/>
    <lineage>
        <taxon>Eukaryota</taxon>
        <taxon>Discoba</taxon>
        <taxon>Euglenozoa</taxon>
        <taxon>Kinetoplastea</taxon>
        <taxon>Metakinetoplastina</taxon>
        <taxon>Trypanosomatida</taxon>
        <taxon>Trypanosomatidae</taxon>
        <taxon>Leishmaniinae</taxon>
        <taxon>Leishmania</taxon>
    </lineage>
</organism>
<keyword evidence="3" id="KW-0472">Membrane</keyword>
<gene>
    <name evidence="5" type="ORF">LINF_050012400</name>
</gene>
<feature type="region of interest" description="Disordered" evidence="2">
    <location>
        <begin position="1249"/>
        <end position="1275"/>
    </location>
</feature>
<dbReference type="InterPro" id="IPR020422">
    <property type="entry name" value="TYR_PHOSPHATASE_DUAL_dom"/>
</dbReference>
<feature type="compositionally biased region" description="Low complexity" evidence="2">
    <location>
        <begin position="873"/>
        <end position="896"/>
    </location>
</feature>
<dbReference type="Gene3D" id="3.90.190.10">
    <property type="entry name" value="Protein tyrosine phosphatase superfamily"/>
    <property type="match status" value="2"/>
</dbReference>
<evidence type="ECO:0000313" key="6">
    <source>
        <dbReference type="Proteomes" id="UP000255414"/>
    </source>
</evidence>
<protein>
    <submittedName>
        <fullName evidence="5">Phophatase-like_protein</fullName>
    </submittedName>
</protein>
<evidence type="ECO:0000256" key="2">
    <source>
        <dbReference type="SAM" id="MobiDB-lite"/>
    </source>
</evidence>
<feature type="transmembrane region" description="Helical" evidence="3">
    <location>
        <begin position="21"/>
        <end position="49"/>
    </location>
</feature>